<gene>
    <name evidence="1" type="ORF">IW256_006060</name>
</gene>
<dbReference type="AlphaFoldDB" id="A0A931DQ32"/>
<proteinExistence type="predicted"/>
<dbReference type="Proteomes" id="UP000614047">
    <property type="component" value="Unassembled WGS sequence"/>
</dbReference>
<comment type="caution">
    <text evidence="1">The sequence shown here is derived from an EMBL/GenBank/DDBJ whole genome shotgun (WGS) entry which is preliminary data.</text>
</comment>
<protein>
    <submittedName>
        <fullName evidence="1">Uncharacterized protein</fullName>
    </submittedName>
</protein>
<sequence>MSEAPGGNWTGGTLPAGTSSASVFAHAAGAGWVLENDMPRTVTGPRCWTWRAPEGQASLVEDHRTGLRHVEAQPAPFAERLVAELRLERGPELVERARTAADPLERMRALQALDFQQHSAAMVAAETAPEDPDSPGHALLPDTAPHLEAFERGLDDPVPGVRRAAVGGLAYSVWPGSREILRRRRGDLPAFAELIDQRLDAELPRINTA</sequence>
<name>A0A931DQ32_9ACTN</name>
<keyword evidence="2" id="KW-1185">Reference proteome</keyword>
<evidence type="ECO:0000313" key="1">
    <source>
        <dbReference type="EMBL" id="MBG6091947.1"/>
    </source>
</evidence>
<organism evidence="1 2">
    <name type="scientific">Actinomadura viridis</name>
    <dbReference type="NCBI Taxonomy" id="58110"/>
    <lineage>
        <taxon>Bacteria</taxon>
        <taxon>Bacillati</taxon>
        <taxon>Actinomycetota</taxon>
        <taxon>Actinomycetes</taxon>
        <taxon>Streptosporangiales</taxon>
        <taxon>Thermomonosporaceae</taxon>
        <taxon>Actinomadura</taxon>
    </lineage>
</organism>
<dbReference type="EMBL" id="JADOUA010000001">
    <property type="protein sequence ID" value="MBG6091947.1"/>
    <property type="molecule type" value="Genomic_DNA"/>
</dbReference>
<accession>A0A931DQ32</accession>
<evidence type="ECO:0000313" key="2">
    <source>
        <dbReference type="Proteomes" id="UP000614047"/>
    </source>
</evidence>
<dbReference type="RefSeq" id="WP_197014203.1">
    <property type="nucleotide sequence ID" value="NZ_BAABES010000002.1"/>
</dbReference>
<reference evidence="1" key="1">
    <citation type="submission" date="2020-11" db="EMBL/GenBank/DDBJ databases">
        <title>Sequencing the genomes of 1000 actinobacteria strains.</title>
        <authorList>
            <person name="Klenk H.-P."/>
        </authorList>
    </citation>
    <scope>NUCLEOTIDE SEQUENCE</scope>
    <source>
        <strain evidence="1">DSM 43175</strain>
    </source>
</reference>